<dbReference type="InterPro" id="IPR016166">
    <property type="entry name" value="FAD-bd_PCMH"/>
</dbReference>
<accession>A0ABS5DC73</accession>
<dbReference type="PROSITE" id="PS51387">
    <property type="entry name" value="FAD_PCMH"/>
    <property type="match status" value="1"/>
</dbReference>
<dbReference type="EMBL" id="JAGPXE010000003">
    <property type="protein sequence ID" value="MBQ0923888.1"/>
    <property type="molecule type" value="Genomic_DNA"/>
</dbReference>
<dbReference type="InterPro" id="IPR016169">
    <property type="entry name" value="FAD-bd_PCMH_sub2"/>
</dbReference>
<dbReference type="SUPFAM" id="SSF55447">
    <property type="entry name" value="CO dehydrogenase flavoprotein C-terminal domain-like"/>
    <property type="match status" value="1"/>
</dbReference>
<name>A0ABS5DC73_9PSEU</name>
<dbReference type="InterPro" id="IPR005107">
    <property type="entry name" value="CO_DH_flav_C"/>
</dbReference>
<evidence type="ECO:0000256" key="3">
    <source>
        <dbReference type="ARBA" id="ARBA00023002"/>
    </source>
</evidence>
<protein>
    <submittedName>
        <fullName evidence="5">Xanthine dehydrogenase family protein subunit M</fullName>
    </submittedName>
</protein>
<dbReference type="InterPro" id="IPR002346">
    <property type="entry name" value="Mopterin_DH_FAD-bd"/>
</dbReference>
<dbReference type="InterPro" id="IPR036318">
    <property type="entry name" value="FAD-bd_PCMH-like_sf"/>
</dbReference>
<keyword evidence="1" id="KW-0285">Flavoprotein</keyword>
<feature type="domain" description="FAD-binding PCMH-type" evidence="4">
    <location>
        <begin position="1"/>
        <end position="176"/>
    </location>
</feature>
<dbReference type="SUPFAM" id="SSF56176">
    <property type="entry name" value="FAD-binding/transporter-associated domain-like"/>
    <property type="match status" value="1"/>
</dbReference>
<dbReference type="InterPro" id="IPR016167">
    <property type="entry name" value="FAD-bd_PCMH_sub1"/>
</dbReference>
<dbReference type="Gene3D" id="3.30.43.10">
    <property type="entry name" value="Uridine Diphospho-n-acetylenolpyruvylglucosamine Reductase, domain 2"/>
    <property type="match status" value="1"/>
</dbReference>
<organism evidence="5 6">
    <name type="scientific">Saccharopolyspora endophytica</name>
    <dbReference type="NCBI Taxonomy" id="543886"/>
    <lineage>
        <taxon>Bacteria</taxon>
        <taxon>Bacillati</taxon>
        <taxon>Actinomycetota</taxon>
        <taxon>Actinomycetes</taxon>
        <taxon>Pseudonocardiales</taxon>
        <taxon>Pseudonocardiaceae</taxon>
        <taxon>Saccharopolyspora</taxon>
    </lineage>
</organism>
<keyword evidence="3" id="KW-0560">Oxidoreductase</keyword>
<dbReference type="Proteomes" id="UP000674084">
    <property type="component" value="Unassembled WGS sequence"/>
</dbReference>
<evidence type="ECO:0000313" key="6">
    <source>
        <dbReference type="Proteomes" id="UP000674084"/>
    </source>
</evidence>
<dbReference type="PANTHER" id="PTHR42659:SF2">
    <property type="entry name" value="XANTHINE DEHYDROGENASE SUBUNIT C-RELATED"/>
    <property type="match status" value="1"/>
</dbReference>
<dbReference type="Pfam" id="PF00941">
    <property type="entry name" value="FAD_binding_5"/>
    <property type="match status" value="1"/>
</dbReference>
<keyword evidence="6" id="KW-1185">Reference proteome</keyword>
<evidence type="ECO:0000259" key="4">
    <source>
        <dbReference type="PROSITE" id="PS51387"/>
    </source>
</evidence>
<dbReference type="Gene3D" id="3.30.465.10">
    <property type="match status" value="1"/>
</dbReference>
<reference evidence="5 6" key="1">
    <citation type="submission" date="2021-04" db="EMBL/GenBank/DDBJ databases">
        <title>Whole-genome sequencing of Saccharopolyspora endophytica KCTC 19397.</title>
        <authorList>
            <person name="Ay H."/>
            <person name="Saygin H."/>
            <person name="Sahin N."/>
        </authorList>
    </citation>
    <scope>NUCLEOTIDE SEQUENCE [LARGE SCALE GENOMIC DNA]</scope>
    <source>
        <strain evidence="5 6">KCTC 19397</strain>
    </source>
</reference>
<dbReference type="InterPro" id="IPR051312">
    <property type="entry name" value="Diverse_Substr_Oxidored"/>
</dbReference>
<dbReference type="Gene3D" id="3.30.390.50">
    <property type="entry name" value="CO dehydrogenase flavoprotein, C-terminal domain"/>
    <property type="match status" value="1"/>
</dbReference>
<sequence length="283" mass="30077">MKPPPFDYVRPRTVTDAIALLAADEDARLLAGGQSLLPMMNFRLARPSALVDITRLPGMAELHRDGDELVIGPATRQRAVETSPLVARTCPLLVDALRHVGHHQIRTRGTVGGSLAHADPAAELCAAALALDAEVVATGPDGRRWIPATELFVAPYQTALRPAEIITETRWPIRPSARHGFAEITHRAGDFALAGLAVVVELDGSEVTRARLAALGVAGTVRRLPTAEQALLGRPLTAGSIDDAADTAAVSVEPPEDVHADPDTRRAALRAATRRALEQIPHA</sequence>
<dbReference type="SMART" id="SM01092">
    <property type="entry name" value="CO_deh_flav_C"/>
    <property type="match status" value="1"/>
</dbReference>
<evidence type="ECO:0000256" key="2">
    <source>
        <dbReference type="ARBA" id="ARBA00022827"/>
    </source>
</evidence>
<dbReference type="PANTHER" id="PTHR42659">
    <property type="entry name" value="XANTHINE DEHYDROGENASE SUBUNIT C-RELATED"/>
    <property type="match status" value="1"/>
</dbReference>
<proteinExistence type="predicted"/>
<comment type="caution">
    <text evidence="5">The sequence shown here is derived from an EMBL/GenBank/DDBJ whole genome shotgun (WGS) entry which is preliminary data.</text>
</comment>
<evidence type="ECO:0000256" key="1">
    <source>
        <dbReference type="ARBA" id="ARBA00022630"/>
    </source>
</evidence>
<dbReference type="Pfam" id="PF03450">
    <property type="entry name" value="CO_deh_flav_C"/>
    <property type="match status" value="1"/>
</dbReference>
<gene>
    <name evidence="5" type="ORF">KBO27_08025</name>
</gene>
<evidence type="ECO:0000313" key="5">
    <source>
        <dbReference type="EMBL" id="MBQ0923888.1"/>
    </source>
</evidence>
<keyword evidence="2" id="KW-0274">FAD</keyword>
<dbReference type="RefSeq" id="WP_210969352.1">
    <property type="nucleotide sequence ID" value="NZ_JAGPXE010000003.1"/>
</dbReference>
<dbReference type="InterPro" id="IPR036683">
    <property type="entry name" value="CO_DH_flav_C_dom_sf"/>
</dbReference>